<keyword evidence="1" id="KW-0472">Membrane</keyword>
<dbReference type="InterPro" id="IPR041078">
    <property type="entry name" value="Plavaka"/>
</dbReference>
<sequence>MSGMRFPPQAKGCHSAKAPLAKMPTAPMPCTSGRWIADGHGLRFRTNTTPISSEALSYTKKKAQLFAYLYKALHPTIQYQKDPGVAKGCRLQFFAGFTFTFLLTTFAYNIFYSEALRIHHSCTWKVLRSTALRANGVQQEVIKEAFKGIGKLYKKGIEIVCPDGKIRWRHPILAGWIADYMEYTKLFSICNKTCPVCTCTALTSTGSHAATGQPACSPWTSRLEVIDRPPRHRLLADPSVGDECCTCCYRGVSGCPRRSMHEREV</sequence>
<dbReference type="EMBL" id="ML119687">
    <property type="protein sequence ID" value="RPA80514.1"/>
    <property type="molecule type" value="Genomic_DNA"/>
</dbReference>
<evidence type="ECO:0000256" key="1">
    <source>
        <dbReference type="SAM" id="Phobius"/>
    </source>
</evidence>
<accession>A0A3N4IFR0</accession>
<evidence type="ECO:0000313" key="2">
    <source>
        <dbReference type="EMBL" id="RPA80514.1"/>
    </source>
</evidence>
<reference evidence="2 3" key="1">
    <citation type="journal article" date="2018" name="Nat. Ecol. Evol.">
        <title>Pezizomycetes genomes reveal the molecular basis of ectomycorrhizal truffle lifestyle.</title>
        <authorList>
            <person name="Murat C."/>
            <person name="Payen T."/>
            <person name="Noel B."/>
            <person name="Kuo A."/>
            <person name="Morin E."/>
            <person name="Chen J."/>
            <person name="Kohler A."/>
            <person name="Krizsan K."/>
            <person name="Balestrini R."/>
            <person name="Da Silva C."/>
            <person name="Montanini B."/>
            <person name="Hainaut M."/>
            <person name="Levati E."/>
            <person name="Barry K.W."/>
            <person name="Belfiori B."/>
            <person name="Cichocki N."/>
            <person name="Clum A."/>
            <person name="Dockter R.B."/>
            <person name="Fauchery L."/>
            <person name="Guy J."/>
            <person name="Iotti M."/>
            <person name="Le Tacon F."/>
            <person name="Lindquist E.A."/>
            <person name="Lipzen A."/>
            <person name="Malagnac F."/>
            <person name="Mello A."/>
            <person name="Molinier V."/>
            <person name="Miyauchi S."/>
            <person name="Poulain J."/>
            <person name="Riccioni C."/>
            <person name="Rubini A."/>
            <person name="Sitrit Y."/>
            <person name="Splivallo R."/>
            <person name="Traeger S."/>
            <person name="Wang M."/>
            <person name="Zifcakova L."/>
            <person name="Wipf D."/>
            <person name="Zambonelli A."/>
            <person name="Paolocci F."/>
            <person name="Nowrousian M."/>
            <person name="Ottonello S."/>
            <person name="Baldrian P."/>
            <person name="Spatafora J.W."/>
            <person name="Henrissat B."/>
            <person name="Nagy L.G."/>
            <person name="Aury J.M."/>
            <person name="Wincker P."/>
            <person name="Grigoriev I.V."/>
            <person name="Bonfante P."/>
            <person name="Martin F.M."/>
        </authorList>
    </citation>
    <scope>NUCLEOTIDE SEQUENCE [LARGE SCALE GENOMIC DNA]</scope>
    <source>
        <strain evidence="2 3">RN42</strain>
    </source>
</reference>
<keyword evidence="3" id="KW-1185">Reference proteome</keyword>
<name>A0A3N4IFR0_ASCIM</name>
<protein>
    <submittedName>
        <fullName evidence="2">Uncharacterized protein</fullName>
    </submittedName>
</protein>
<feature type="transmembrane region" description="Helical" evidence="1">
    <location>
        <begin position="91"/>
        <end position="112"/>
    </location>
</feature>
<dbReference type="Proteomes" id="UP000275078">
    <property type="component" value="Unassembled WGS sequence"/>
</dbReference>
<organism evidence="2 3">
    <name type="scientific">Ascobolus immersus RN42</name>
    <dbReference type="NCBI Taxonomy" id="1160509"/>
    <lineage>
        <taxon>Eukaryota</taxon>
        <taxon>Fungi</taxon>
        <taxon>Dikarya</taxon>
        <taxon>Ascomycota</taxon>
        <taxon>Pezizomycotina</taxon>
        <taxon>Pezizomycetes</taxon>
        <taxon>Pezizales</taxon>
        <taxon>Ascobolaceae</taxon>
        <taxon>Ascobolus</taxon>
    </lineage>
</organism>
<dbReference type="AlphaFoldDB" id="A0A3N4IFR0"/>
<dbReference type="Pfam" id="PF18759">
    <property type="entry name" value="Plavaka"/>
    <property type="match status" value="1"/>
</dbReference>
<gene>
    <name evidence="2" type="ORF">BJ508DRAFT_127671</name>
</gene>
<keyword evidence="1" id="KW-1133">Transmembrane helix</keyword>
<keyword evidence="1" id="KW-0812">Transmembrane</keyword>
<proteinExistence type="predicted"/>
<evidence type="ECO:0000313" key="3">
    <source>
        <dbReference type="Proteomes" id="UP000275078"/>
    </source>
</evidence>